<sequence length="106" mass="12215">MQLVELCLAVIEAQLEAEREKQEKLGKRGRPLAATSVLAERMNVATRTVNRWRKDVFQAKNINAKLLLATALALNVDGMKKILRDDFNRHKQELLYFIDIEEKPEP</sequence>
<accession>X1BXB2</accession>
<gene>
    <name evidence="1" type="ORF">S01H4_49465</name>
</gene>
<dbReference type="AlphaFoldDB" id="X1BXB2"/>
<reference evidence="1" key="1">
    <citation type="journal article" date="2014" name="Front. Microbiol.">
        <title>High frequency of phylogenetically diverse reductive dehalogenase-homologous genes in deep subseafloor sedimentary metagenomes.</title>
        <authorList>
            <person name="Kawai M."/>
            <person name="Futagami T."/>
            <person name="Toyoda A."/>
            <person name="Takaki Y."/>
            <person name="Nishi S."/>
            <person name="Hori S."/>
            <person name="Arai W."/>
            <person name="Tsubouchi T."/>
            <person name="Morono Y."/>
            <person name="Uchiyama I."/>
            <person name="Ito T."/>
            <person name="Fujiyama A."/>
            <person name="Inagaki F."/>
            <person name="Takami H."/>
        </authorList>
    </citation>
    <scope>NUCLEOTIDE SEQUENCE</scope>
    <source>
        <strain evidence="1">Expedition CK06-06</strain>
    </source>
</reference>
<name>X1BXB2_9ZZZZ</name>
<evidence type="ECO:0000313" key="1">
    <source>
        <dbReference type="EMBL" id="GAG99660.1"/>
    </source>
</evidence>
<dbReference type="EMBL" id="BART01027980">
    <property type="protein sequence ID" value="GAG99660.1"/>
    <property type="molecule type" value="Genomic_DNA"/>
</dbReference>
<protein>
    <submittedName>
        <fullName evidence="1">Uncharacterized protein</fullName>
    </submittedName>
</protein>
<proteinExistence type="predicted"/>
<comment type="caution">
    <text evidence="1">The sequence shown here is derived from an EMBL/GenBank/DDBJ whole genome shotgun (WGS) entry which is preliminary data.</text>
</comment>
<organism evidence="1">
    <name type="scientific">marine sediment metagenome</name>
    <dbReference type="NCBI Taxonomy" id="412755"/>
    <lineage>
        <taxon>unclassified sequences</taxon>
        <taxon>metagenomes</taxon>
        <taxon>ecological metagenomes</taxon>
    </lineage>
</organism>